<evidence type="ECO:0000313" key="2">
    <source>
        <dbReference type="EMBL" id="KAK0424335.1"/>
    </source>
</evidence>
<accession>A0AA39IIM5</accession>
<reference evidence="2" key="1">
    <citation type="submission" date="2023-06" db="EMBL/GenBank/DDBJ databases">
        <title>Genomic analysis of the entomopathogenic nematode Steinernema hermaphroditum.</title>
        <authorList>
            <person name="Schwarz E.M."/>
            <person name="Heppert J.K."/>
            <person name="Baniya A."/>
            <person name="Schwartz H.T."/>
            <person name="Tan C.-H."/>
            <person name="Antoshechkin I."/>
            <person name="Sternberg P.W."/>
            <person name="Goodrich-Blair H."/>
            <person name="Dillman A.R."/>
        </authorList>
    </citation>
    <scope>NUCLEOTIDE SEQUENCE</scope>
    <source>
        <strain evidence="2">PS9179</strain>
        <tissue evidence="2">Whole animal</tissue>
    </source>
</reference>
<dbReference type="Proteomes" id="UP001175271">
    <property type="component" value="Unassembled WGS sequence"/>
</dbReference>
<evidence type="ECO:0000313" key="3">
    <source>
        <dbReference type="Proteomes" id="UP001175271"/>
    </source>
</evidence>
<evidence type="ECO:0000256" key="1">
    <source>
        <dbReference type="SAM" id="Phobius"/>
    </source>
</evidence>
<comment type="caution">
    <text evidence="2">The sequence shown here is derived from an EMBL/GenBank/DDBJ whole genome shotgun (WGS) entry which is preliminary data.</text>
</comment>
<keyword evidence="3" id="KW-1185">Reference proteome</keyword>
<keyword evidence="1" id="KW-0812">Transmembrane</keyword>
<proteinExistence type="predicted"/>
<sequence length="93" mass="10362">MTVIRIAISVVLGFGEEKGEGEDEKNAEGSFTMNTLLCIFFVLALIASVAEAQYGYGGYNNYYGSYGNYGHGGYPSYGYQGYNYNYPYYYGKK</sequence>
<feature type="transmembrane region" description="Helical" evidence="1">
    <location>
        <begin position="31"/>
        <end position="50"/>
    </location>
</feature>
<dbReference type="AlphaFoldDB" id="A0AA39IIM5"/>
<keyword evidence="1" id="KW-1133">Transmembrane helix</keyword>
<dbReference type="EMBL" id="JAUCMV010000001">
    <property type="protein sequence ID" value="KAK0424335.1"/>
    <property type="molecule type" value="Genomic_DNA"/>
</dbReference>
<gene>
    <name evidence="2" type="ORF">QR680_008616</name>
</gene>
<keyword evidence="1" id="KW-0472">Membrane</keyword>
<organism evidence="2 3">
    <name type="scientific">Steinernema hermaphroditum</name>
    <dbReference type="NCBI Taxonomy" id="289476"/>
    <lineage>
        <taxon>Eukaryota</taxon>
        <taxon>Metazoa</taxon>
        <taxon>Ecdysozoa</taxon>
        <taxon>Nematoda</taxon>
        <taxon>Chromadorea</taxon>
        <taxon>Rhabditida</taxon>
        <taxon>Tylenchina</taxon>
        <taxon>Panagrolaimomorpha</taxon>
        <taxon>Strongyloidoidea</taxon>
        <taxon>Steinernematidae</taxon>
        <taxon>Steinernema</taxon>
    </lineage>
</organism>
<name>A0AA39IIM5_9BILA</name>
<protein>
    <submittedName>
        <fullName evidence="2">Uncharacterized protein</fullName>
    </submittedName>
</protein>